<evidence type="ECO:0000256" key="1">
    <source>
        <dbReference type="SAM" id="MobiDB-lite"/>
    </source>
</evidence>
<keyword evidence="2" id="KW-0472">Membrane</keyword>
<feature type="transmembrane region" description="Helical" evidence="2">
    <location>
        <begin position="20"/>
        <end position="38"/>
    </location>
</feature>
<dbReference type="Proteomes" id="UP000664940">
    <property type="component" value="Unassembled WGS sequence"/>
</dbReference>
<comment type="caution">
    <text evidence="3">The sequence shown here is derived from an EMBL/GenBank/DDBJ whole genome shotgun (WGS) entry which is preliminary data.</text>
</comment>
<proteinExistence type="predicted"/>
<feature type="region of interest" description="Disordered" evidence="1">
    <location>
        <begin position="116"/>
        <end position="136"/>
    </location>
</feature>
<keyword evidence="2" id="KW-0812">Transmembrane</keyword>
<evidence type="ECO:0000313" key="3">
    <source>
        <dbReference type="EMBL" id="KAF6094895.1"/>
    </source>
</evidence>
<reference evidence="3 4" key="1">
    <citation type="journal article" date="2020" name="Nature">
        <title>Six reference-quality genomes reveal evolution of bat adaptations.</title>
        <authorList>
            <person name="Jebb D."/>
            <person name="Huang Z."/>
            <person name="Pippel M."/>
            <person name="Hughes G.M."/>
            <person name="Lavrichenko K."/>
            <person name="Devanna P."/>
            <person name="Winkler S."/>
            <person name="Jermiin L.S."/>
            <person name="Skirmuntt E.C."/>
            <person name="Katzourakis A."/>
            <person name="Burkitt-Gray L."/>
            <person name="Ray D.A."/>
            <person name="Sullivan K.A.M."/>
            <person name="Roscito J.G."/>
            <person name="Kirilenko B.M."/>
            <person name="Davalos L.M."/>
            <person name="Corthals A.P."/>
            <person name="Power M.L."/>
            <person name="Jones G."/>
            <person name="Ransome R.D."/>
            <person name="Dechmann D.K.N."/>
            <person name="Locatelli A.G."/>
            <person name="Puechmaille S.J."/>
            <person name="Fedrigo O."/>
            <person name="Jarvis E.D."/>
            <person name="Hiller M."/>
            <person name="Vernes S.C."/>
            <person name="Myers E.W."/>
            <person name="Teeling E.C."/>
        </authorList>
    </citation>
    <scope>NUCLEOTIDE SEQUENCE [LARGE SCALE GENOMIC DNA]</scope>
    <source>
        <strain evidence="3">Bat1K_MPI-CBG_1</strain>
    </source>
</reference>
<protein>
    <submittedName>
        <fullName evidence="3">Uncharacterized protein</fullName>
    </submittedName>
</protein>
<dbReference type="EMBL" id="JABVXQ010000008">
    <property type="protein sequence ID" value="KAF6094895.1"/>
    <property type="molecule type" value="Genomic_DNA"/>
</dbReference>
<name>A0A833ZP49_9CHIR</name>
<accession>A0A833ZP49</accession>
<sequence length="170" mass="18804">MCQQLYLTIDMKVYEKSVCMTVIFLINIFCLPFTCVLAQGPHQEGLLDLTRLLAENLTEKAEAERILNKDNKGGHTLLDVKTHQKDAGLFDSAAPAREERKEIHESAQSIAQKCIRPETGPGNLSKESFPLQKGDPVTTAAVPMAERALPPVLRHGRTKDGLDSYSLSKT</sequence>
<dbReference type="AlphaFoldDB" id="A0A833ZP49"/>
<organism evidence="3 4">
    <name type="scientific">Phyllostomus discolor</name>
    <name type="common">pale spear-nosed bat</name>
    <dbReference type="NCBI Taxonomy" id="89673"/>
    <lineage>
        <taxon>Eukaryota</taxon>
        <taxon>Metazoa</taxon>
        <taxon>Chordata</taxon>
        <taxon>Craniata</taxon>
        <taxon>Vertebrata</taxon>
        <taxon>Euteleostomi</taxon>
        <taxon>Mammalia</taxon>
        <taxon>Eutheria</taxon>
        <taxon>Laurasiatheria</taxon>
        <taxon>Chiroptera</taxon>
        <taxon>Yangochiroptera</taxon>
        <taxon>Phyllostomidae</taxon>
        <taxon>Phyllostominae</taxon>
        <taxon>Phyllostomus</taxon>
    </lineage>
</organism>
<keyword evidence="2" id="KW-1133">Transmembrane helix</keyword>
<evidence type="ECO:0000313" key="4">
    <source>
        <dbReference type="Proteomes" id="UP000664940"/>
    </source>
</evidence>
<feature type="region of interest" description="Disordered" evidence="1">
    <location>
        <begin position="151"/>
        <end position="170"/>
    </location>
</feature>
<evidence type="ECO:0000256" key="2">
    <source>
        <dbReference type="SAM" id="Phobius"/>
    </source>
</evidence>
<gene>
    <name evidence="3" type="ORF">HJG60_011963</name>
</gene>